<feature type="region of interest" description="Disordered" evidence="1">
    <location>
        <begin position="1"/>
        <end position="23"/>
    </location>
</feature>
<proteinExistence type="predicted"/>
<dbReference type="Proteomes" id="UP000815677">
    <property type="component" value="Unassembled WGS sequence"/>
</dbReference>
<evidence type="ECO:0000256" key="1">
    <source>
        <dbReference type="SAM" id="MobiDB-lite"/>
    </source>
</evidence>
<evidence type="ECO:0000313" key="3">
    <source>
        <dbReference type="Proteomes" id="UP000815677"/>
    </source>
</evidence>
<gene>
    <name evidence="2" type="ORF">MCHLO_07215</name>
</gene>
<accession>A0ABQ0LJ77</accession>
<name>A0ABQ0LJ77_MYCCL</name>
<protein>
    <submittedName>
        <fullName evidence="2">Uncharacterized protein</fullName>
    </submittedName>
</protein>
<organism evidence="2 3">
    <name type="scientific">Mycena chlorophos</name>
    <name type="common">Agaric fungus</name>
    <name type="synonym">Agaricus chlorophos</name>
    <dbReference type="NCBI Taxonomy" id="658473"/>
    <lineage>
        <taxon>Eukaryota</taxon>
        <taxon>Fungi</taxon>
        <taxon>Dikarya</taxon>
        <taxon>Basidiomycota</taxon>
        <taxon>Agaricomycotina</taxon>
        <taxon>Agaricomycetes</taxon>
        <taxon>Agaricomycetidae</taxon>
        <taxon>Agaricales</taxon>
        <taxon>Marasmiineae</taxon>
        <taxon>Mycenaceae</taxon>
        <taxon>Mycena</taxon>
    </lineage>
</organism>
<reference evidence="2" key="1">
    <citation type="submission" date="2014-09" db="EMBL/GenBank/DDBJ databases">
        <title>Genome sequence of the luminous mushroom Mycena chlorophos for searching fungal bioluminescence genes.</title>
        <authorList>
            <person name="Tanaka Y."/>
            <person name="Kasuga D."/>
            <person name="Oba Y."/>
            <person name="Hase S."/>
            <person name="Sato K."/>
            <person name="Oba Y."/>
            <person name="Sakakibara Y."/>
        </authorList>
    </citation>
    <scope>NUCLEOTIDE SEQUENCE</scope>
</reference>
<dbReference type="EMBL" id="DF846042">
    <property type="protein sequence ID" value="GAT49931.1"/>
    <property type="molecule type" value="Genomic_DNA"/>
</dbReference>
<feature type="compositionally biased region" description="Polar residues" evidence="1">
    <location>
        <begin position="1"/>
        <end position="16"/>
    </location>
</feature>
<sequence>MAIPRQTPSLEEQNAFSDMPGRAAPQRTRNICMACLPATMCGSVFDIWRARSGIAAQPVGFASISRNAPHSASVVLRPQAEAVGNYLNKFELKDFVHLRSRALPVRH</sequence>
<evidence type="ECO:0000313" key="2">
    <source>
        <dbReference type="EMBL" id="GAT49931.1"/>
    </source>
</evidence>
<keyword evidence="3" id="KW-1185">Reference proteome</keyword>